<protein>
    <submittedName>
        <fullName evidence="1">Uncharacterized protein</fullName>
    </submittedName>
</protein>
<organism evidence="1 2">
    <name type="scientific">Dictyobacter alpinus</name>
    <dbReference type="NCBI Taxonomy" id="2014873"/>
    <lineage>
        <taxon>Bacteria</taxon>
        <taxon>Bacillati</taxon>
        <taxon>Chloroflexota</taxon>
        <taxon>Ktedonobacteria</taxon>
        <taxon>Ktedonobacterales</taxon>
        <taxon>Dictyobacteraceae</taxon>
        <taxon>Dictyobacter</taxon>
    </lineage>
</organism>
<proteinExistence type="predicted"/>
<sequence length="63" mass="7402">MWGGGRRIERGETRREVSSWCGRLRSIGEVRSLQGCRYCCYRRSVLHTKMYIQSDVDKTTNLC</sequence>
<keyword evidence="2" id="KW-1185">Reference proteome</keyword>
<dbReference type="Proteomes" id="UP000287171">
    <property type="component" value="Unassembled WGS sequence"/>
</dbReference>
<gene>
    <name evidence="1" type="ORF">KDA_43440</name>
</gene>
<accession>A0A402BC31</accession>
<dbReference type="AlphaFoldDB" id="A0A402BC31"/>
<name>A0A402BC31_9CHLR</name>
<dbReference type="EMBL" id="BIFT01000001">
    <property type="protein sequence ID" value="GCE28860.1"/>
    <property type="molecule type" value="Genomic_DNA"/>
</dbReference>
<reference evidence="2" key="1">
    <citation type="submission" date="2018-12" db="EMBL/GenBank/DDBJ databases">
        <title>Tengunoibacter tsumagoiensis gen. nov., sp. nov., Dictyobacter kobayashii sp. nov., D. alpinus sp. nov., and D. joshuensis sp. nov. and description of Dictyobacteraceae fam. nov. within the order Ktedonobacterales isolated from Tengu-no-mugimeshi.</title>
        <authorList>
            <person name="Wang C.M."/>
            <person name="Zheng Y."/>
            <person name="Sakai Y."/>
            <person name="Toyoda A."/>
            <person name="Minakuchi Y."/>
            <person name="Abe K."/>
            <person name="Yokota A."/>
            <person name="Yabe S."/>
        </authorList>
    </citation>
    <scope>NUCLEOTIDE SEQUENCE [LARGE SCALE GENOMIC DNA]</scope>
    <source>
        <strain evidence="2">Uno16</strain>
    </source>
</reference>
<evidence type="ECO:0000313" key="1">
    <source>
        <dbReference type="EMBL" id="GCE28860.1"/>
    </source>
</evidence>
<evidence type="ECO:0000313" key="2">
    <source>
        <dbReference type="Proteomes" id="UP000287171"/>
    </source>
</evidence>
<comment type="caution">
    <text evidence="1">The sequence shown here is derived from an EMBL/GenBank/DDBJ whole genome shotgun (WGS) entry which is preliminary data.</text>
</comment>